<proteinExistence type="predicted"/>
<name>A0A0C9U6N7_SPHS4</name>
<gene>
    <name evidence="2" type="ORF">M422DRAFT_258555</name>
</gene>
<dbReference type="AlphaFoldDB" id="A0A0C9U6N7"/>
<protein>
    <submittedName>
        <fullName evidence="2">Uncharacterized protein</fullName>
    </submittedName>
</protein>
<evidence type="ECO:0000256" key="1">
    <source>
        <dbReference type="SAM" id="MobiDB-lite"/>
    </source>
</evidence>
<evidence type="ECO:0000313" key="3">
    <source>
        <dbReference type="Proteomes" id="UP000054279"/>
    </source>
</evidence>
<feature type="compositionally biased region" description="Polar residues" evidence="1">
    <location>
        <begin position="65"/>
        <end position="76"/>
    </location>
</feature>
<accession>A0A0C9U6N7</accession>
<evidence type="ECO:0000313" key="2">
    <source>
        <dbReference type="EMBL" id="KIJ38683.1"/>
    </source>
</evidence>
<sequence>MPPKAAAAGTKDIRSFFGGTSQSKATTAKSNAKSSKIIEISDDDEKDKPVTPKRFTSKPAASAGPSRSNAAKSSQAMDIDPPASQPSKPSSGEKRKKPTVNVLLSSDSESDPEPPRKKAAVVSQ</sequence>
<organism evidence="2 3">
    <name type="scientific">Sphaerobolus stellatus (strain SS14)</name>
    <dbReference type="NCBI Taxonomy" id="990650"/>
    <lineage>
        <taxon>Eukaryota</taxon>
        <taxon>Fungi</taxon>
        <taxon>Dikarya</taxon>
        <taxon>Basidiomycota</taxon>
        <taxon>Agaricomycotina</taxon>
        <taxon>Agaricomycetes</taxon>
        <taxon>Phallomycetidae</taxon>
        <taxon>Geastrales</taxon>
        <taxon>Sphaerobolaceae</taxon>
        <taxon>Sphaerobolus</taxon>
    </lineage>
</organism>
<reference evidence="2 3" key="1">
    <citation type="submission" date="2014-06" db="EMBL/GenBank/DDBJ databases">
        <title>Evolutionary Origins and Diversification of the Mycorrhizal Mutualists.</title>
        <authorList>
            <consortium name="DOE Joint Genome Institute"/>
            <consortium name="Mycorrhizal Genomics Consortium"/>
            <person name="Kohler A."/>
            <person name="Kuo A."/>
            <person name="Nagy L.G."/>
            <person name="Floudas D."/>
            <person name="Copeland A."/>
            <person name="Barry K.W."/>
            <person name="Cichocki N."/>
            <person name="Veneault-Fourrey C."/>
            <person name="LaButti K."/>
            <person name="Lindquist E.A."/>
            <person name="Lipzen A."/>
            <person name="Lundell T."/>
            <person name="Morin E."/>
            <person name="Murat C."/>
            <person name="Riley R."/>
            <person name="Ohm R."/>
            <person name="Sun H."/>
            <person name="Tunlid A."/>
            <person name="Henrissat B."/>
            <person name="Grigoriev I.V."/>
            <person name="Hibbett D.S."/>
            <person name="Martin F."/>
        </authorList>
    </citation>
    <scope>NUCLEOTIDE SEQUENCE [LARGE SCALE GENOMIC DNA]</scope>
    <source>
        <strain evidence="2 3">SS14</strain>
    </source>
</reference>
<dbReference type="Proteomes" id="UP000054279">
    <property type="component" value="Unassembled WGS sequence"/>
</dbReference>
<dbReference type="EMBL" id="KN837158">
    <property type="protein sequence ID" value="KIJ38683.1"/>
    <property type="molecule type" value="Genomic_DNA"/>
</dbReference>
<feature type="non-terminal residue" evidence="2">
    <location>
        <position position="124"/>
    </location>
</feature>
<feature type="compositionally biased region" description="Polar residues" evidence="1">
    <location>
        <begin position="18"/>
        <end position="32"/>
    </location>
</feature>
<feature type="region of interest" description="Disordered" evidence="1">
    <location>
        <begin position="1"/>
        <end position="124"/>
    </location>
</feature>
<dbReference type="HOGENOM" id="CLU_2114833_0_0_1"/>
<keyword evidence="3" id="KW-1185">Reference proteome</keyword>